<reference evidence="9" key="1">
    <citation type="journal article" date="2019" name="Int. J. Syst. Evol. Microbiol.">
        <title>The Global Catalogue of Microorganisms (GCM) 10K type strain sequencing project: providing services to taxonomists for standard genome sequencing and annotation.</title>
        <authorList>
            <consortium name="The Broad Institute Genomics Platform"/>
            <consortium name="The Broad Institute Genome Sequencing Center for Infectious Disease"/>
            <person name="Wu L."/>
            <person name="Ma J."/>
        </authorList>
    </citation>
    <scope>NUCLEOTIDE SEQUENCE [LARGE SCALE GENOMIC DNA]</scope>
    <source>
        <strain evidence="9">JCM 16908</strain>
    </source>
</reference>
<dbReference type="Proteomes" id="UP001500888">
    <property type="component" value="Unassembled WGS sequence"/>
</dbReference>
<keyword evidence="9" id="KW-1185">Reference proteome</keyword>
<keyword evidence="4" id="KW-0233">DNA recombination</keyword>
<accession>A0ABP7H6X7</accession>
<dbReference type="InterPro" id="IPR050090">
    <property type="entry name" value="Tyrosine_recombinase_XerCD"/>
</dbReference>
<dbReference type="Pfam" id="PF00589">
    <property type="entry name" value="Phage_integrase"/>
    <property type="match status" value="1"/>
</dbReference>
<dbReference type="Pfam" id="PF14659">
    <property type="entry name" value="Phage_int_SAM_3"/>
    <property type="match status" value="1"/>
</dbReference>
<dbReference type="InterPro" id="IPR013762">
    <property type="entry name" value="Integrase-like_cat_sf"/>
</dbReference>
<dbReference type="PANTHER" id="PTHR30349">
    <property type="entry name" value="PHAGE INTEGRASE-RELATED"/>
    <property type="match status" value="1"/>
</dbReference>
<dbReference type="Gene3D" id="1.10.150.130">
    <property type="match status" value="1"/>
</dbReference>
<dbReference type="EMBL" id="BAAAZR010000001">
    <property type="protein sequence ID" value="GAA3786570.1"/>
    <property type="molecule type" value="Genomic_DNA"/>
</dbReference>
<protein>
    <recommendedName>
        <fullName evidence="7">Core-binding (CB) domain-containing protein</fullName>
    </recommendedName>
</protein>
<evidence type="ECO:0000256" key="2">
    <source>
        <dbReference type="ARBA" id="ARBA00022908"/>
    </source>
</evidence>
<evidence type="ECO:0000256" key="3">
    <source>
        <dbReference type="ARBA" id="ARBA00023125"/>
    </source>
</evidence>
<dbReference type="InterPro" id="IPR011010">
    <property type="entry name" value="DNA_brk_join_enz"/>
</dbReference>
<dbReference type="Gene3D" id="1.10.443.10">
    <property type="entry name" value="Intergrase catalytic core"/>
    <property type="match status" value="1"/>
</dbReference>
<dbReference type="InterPro" id="IPR028259">
    <property type="entry name" value="AP2-like_int_N"/>
</dbReference>
<evidence type="ECO:0000313" key="8">
    <source>
        <dbReference type="EMBL" id="GAA3786570.1"/>
    </source>
</evidence>
<comment type="similarity">
    <text evidence="1">Belongs to the 'phage' integrase family.</text>
</comment>
<dbReference type="Pfam" id="PF14657">
    <property type="entry name" value="Arm-DNA-bind_4"/>
    <property type="match status" value="1"/>
</dbReference>
<dbReference type="PROSITE" id="PS51900">
    <property type="entry name" value="CB"/>
    <property type="match status" value="1"/>
</dbReference>
<dbReference type="PANTHER" id="PTHR30349:SF41">
    <property type="entry name" value="INTEGRASE_RECOMBINASE PROTEIN MJ0367-RELATED"/>
    <property type="match status" value="1"/>
</dbReference>
<gene>
    <name evidence="8" type="ORF">GCM10022226_00830</name>
</gene>
<feature type="region of interest" description="Disordered" evidence="6">
    <location>
        <begin position="1"/>
        <end position="31"/>
    </location>
</feature>
<proteinExistence type="inferred from homology"/>
<organism evidence="8 9">
    <name type="scientific">Sphaerisporangium flaviroseum</name>
    <dbReference type="NCBI Taxonomy" id="509199"/>
    <lineage>
        <taxon>Bacteria</taxon>
        <taxon>Bacillati</taxon>
        <taxon>Actinomycetota</taxon>
        <taxon>Actinomycetes</taxon>
        <taxon>Streptosporangiales</taxon>
        <taxon>Streptosporangiaceae</taxon>
        <taxon>Sphaerisporangium</taxon>
    </lineage>
</organism>
<sequence length="424" mass="47059">MTGNLVAVPGSRDGAKSADKKRGTKGQPKLRDGVMKRGATWSYVIRVNDPETGVSKPKWVGGFATESDAKEARDEARVKARRGDYVDRNKITVGEYLDDWIETHAMEIKPRTLKDYKMIIRLYVRPSIGNMRLQAVRPSTITKLYGHLRAKGSKDGRPLSTRSVNHVHAVLRKAFGDAVKVEELLTSNPVERAKRPKHTYAEPGSVWTPYQLRTFLTFARSHRLFAFFHVAAYTGARRGELLNLRWSNVDLDGKAITIAGSAGIVDGVRIEGTTKSGRIRVVSIDDETVAVLLDHQARQNVDKLTAGDEWVGDKDPHVFTTGLGRLIYPDTVTQLIRDLVKAYNAPSRGRRRRYRSRSLGCTTFAASTRPRFSLLACRCTWSPLGSAMPTRDHPEGVRPRDPGGGSLGGRRLRSSTETGPVGRC</sequence>
<comment type="caution">
    <text evidence="8">The sequence shown here is derived from an EMBL/GenBank/DDBJ whole genome shotgun (WGS) entry which is preliminary data.</text>
</comment>
<evidence type="ECO:0000313" key="9">
    <source>
        <dbReference type="Proteomes" id="UP001500888"/>
    </source>
</evidence>
<evidence type="ECO:0000256" key="4">
    <source>
        <dbReference type="ARBA" id="ARBA00023172"/>
    </source>
</evidence>
<dbReference type="SUPFAM" id="SSF56349">
    <property type="entry name" value="DNA breaking-rejoining enzymes"/>
    <property type="match status" value="1"/>
</dbReference>
<dbReference type="InterPro" id="IPR044068">
    <property type="entry name" value="CB"/>
</dbReference>
<keyword evidence="3 5" id="KW-0238">DNA-binding</keyword>
<feature type="region of interest" description="Disordered" evidence="6">
    <location>
        <begin position="388"/>
        <end position="424"/>
    </location>
</feature>
<name>A0ABP7H6X7_9ACTN</name>
<keyword evidence="2" id="KW-0229">DNA integration</keyword>
<evidence type="ECO:0000256" key="5">
    <source>
        <dbReference type="PROSITE-ProRule" id="PRU01248"/>
    </source>
</evidence>
<evidence type="ECO:0000259" key="7">
    <source>
        <dbReference type="PROSITE" id="PS51900"/>
    </source>
</evidence>
<dbReference type="InterPro" id="IPR002104">
    <property type="entry name" value="Integrase_catalytic"/>
</dbReference>
<feature type="domain" description="Core-binding (CB)" evidence="7">
    <location>
        <begin position="91"/>
        <end position="179"/>
    </location>
</feature>
<dbReference type="InterPro" id="IPR004107">
    <property type="entry name" value="Integrase_SAM-like_N"/>
</dbReference>
<dbReference type="InterPro" id="IPR010998">
    <property type="entry name" value="Integrase_recombinase_N"/>
</dbReference>
<feature type="compositionally biased region" description="Basic and acidic residues" evidence="6">
    <location>
        <begin position="390"/>
        <end position="401"/>
    </location>
</feature>
<evidence type="ECO:0000256" key="6">
    <source>
        <dbReference type="SAM" id="MobiDB-lite"/>
    </source>
</evidence>
<evidence type="ECO:0000256" key="1">
    <source>
        <dbReference type="ARBA" id="ARBA00008857"/>
    </source>
</evidence>